<dbReference type="AlphaFoldDB" id="A0A1J1IC59"/>
<accession>A0A1J1IC59</accession>
<sequence>MRYNNKSSGKILTSCDKPSITDKSSNNSSEEISDTCETISNVEINNNATSVKEDFSWSISKPELGLAKLTKSFAILCDPLIENDENCQFKQTPTSRQPVSICLLNCRYDCIPRVAKSLGYKIVRPNHHVAKSSMFEYNYEMKYPMQNRKHEQDMWNICWTDSFVAVDFCREMRRFQKINHFPGMFEISRKDLLARNLNRMMKLFPNDYNIFPKSWCFPADLGDAIQYSRQHKSKTFIIKPDQGSQGRGIWITKNLKEVKINERMICQIYLHKPLLIDGFKFDLRVYALITSTDPLRIFVYNEGLARFATSKYREPSDYNSNNMFMHLTNYSINKNSRMYSKDDEIGTKRKLSTLNRILANEGYDVTELWANIDDVIIKTILSALPMLKHNYNASFPSHDMIQACFEILGMDILIDSKLKPYILEVNHSPSFHTNEQVDKEVKEGLIKDTFLILNLCQDIKKTVLEEDRKRIRDRLLQRIKDTKDSNNNNNNPIKDDDDDSQSEVYLDKHHNWAQQIGWEDTHLGGFRRIMPCPNDKDRYKKFYVQQNQLSVYSETAASKRREECAKQQRIELEEKFKHNQHILKHFRFSKHVTGEDDVIKKKKMRKNKRNYFNPDDINENDERDRCTSLSQREYLIKSCGLLQAIYVNFHRSQILTESDKRKYKELFAKLINNNETTSLPILSSIQSKSKVIKGPTNLFPINMPTNLNPLIANDVTQTTNQNDSSKTNSSGTTG</sequence>
<dbReference type="GO" id="GO:0015631">
    <property type="term" value="F:tubulin binding"/>
    <property type="evidence" value="ECO:0007669"/>
    <property type="project" value="TreeGrafter"/>
</dbReference>
<dbReference type="Gene3D" id="3.30.470.20">
    <property type="entry name" value="ATP-grasp fold, B domain"/>
    <property type="match status" value="1"/>
</dbReference>
<reference evidence="5 6" key="1">
    <citation type="submission" date="2015-04" db="EMBL/GenBank/DDBJ databases">
        <authorList>
            <person name="Syromyatnikov M.Y."/>
            <person name="Popov V.N."/>
        </authorList>
    </citation>
    <scope>NUCLEOTIDE SEQUENCE [LARGE SCALE GENOMIC DNA]</scope>
</reference>
<feature type="region of interest" description="Disordered" evidence="4">
    <location>
        <begin position="715"/>
        <end position="734"/>
    </location>
</feature>
<evidence type="ECO:0000313" key="5">
    <source>
        <dbReference type="EMBL" id="CRK97787.1"/>
    </source>
</evidence>
<name>A0A1J1IC59_9DIPT</name>
<dbReference type="Proteomes" id="UP000183832">
    <property type="component" value="Unassembled WGS sequence"/>
</dbReference>
<dbReference type="InterPro" id="IPR004344">
    <property type="entry name" value="TTL/TTLL_fam"/>
</dbReference>
<dbReference type="PANTHER" id="PTHR12241">
    <property type="entry name" value="TUBULIN POLYGLUTAMYLASE"/>
    <property type="match status" value="1"/>
</dbReference>
<feature type="region of interest" description="Disordered" evidence="4">
    <location>
        <begin position="1"/>
        <end position="31"/>
    </location>
</feature>
<protein>
    <submittedName>
        <fullName evidence="5">CLUMA_CG011166, isoform A</fullName>
    </submittedName>
</protein>
<dbReference type="GO" id="GO:0036064">
    <property type="term" value="C:ciliary basal body"/>
    <property type="evidence" value="ECO:0007669"/>
    <property type="project" value="TreeGrafter"/>
</dbReference>
<evidence type="ECO:0000313" key="6">
    <source>
        <dbReference type="Proteomes" id="UP000183832"/>
    </source>
</evidence>
<evidence type="ECO:0000256" key="1">
    <source>
        <dbReference type="ARBA" id="ARBA00022598"/>
    </source>
</evidence>
<evidence type="ECO:0000256" key="2">
    <source>
        <dbReference type="ARBA" id="ARBA00022741"/>
    </source>
</evidence>
<dbReference type="EMBL" id="CVRI01000047">
    <property type="protein sequence ID" value="CRK97787.1"/>
    <property type="molecule type" value="Genomic_DNA"/>
</dbReference>
<dbReference type="SUPFAM" id="SSF56059">
    <property type="entry name" value="Glutathione synthetase ATP-binding domain-like"/>
    <property type="match status" value="1"/>
</dbReference>
<organism evidence="5 6">
    <name type="scientific">Clunio marinus</name>
    <dbReference type="NCBI Taxonomy" id="568069"/>
    <lineage>
        <taxon>Eukaryota</taxon>
        <taxon>Metazoa</taxon>
        <taxon>Ecdysozoa</taxon>
        <taxon>Arthropoda</taxon>
        <taxon>Hexapoda</taxon>
        <taxon>Insecta</taxon>
        <taxon>Pterygota</taxon>
        <taxon>Neoptera</taxon>
        <taxon>Endopterygota</taxon>
        <taxon>Diptera</taxon>
        <taxon>Nematocera</taxon>
        <taxon>Chironomoidea</taxon>
        <taxon>Chironomidae</taxon>
        <taxon>Clunio</taxon>
    </lineage>
</organism>
<dbReference type="PANTHER" id="PTHR12241:SF161">
    <property type="entry name" value="TUBULIN POLYGLUTAMYLASE TTLL6"/>
    <property type="match status" value="1"/>
</dbReference>
<keyword evidence="3" id="KW-0067">ATP-binding</keyword>
<evidence type="ECO:0000256" key="3">
    <source>
        <dbReference type="ARBA" id="ARBA00022840"/>
    </source>
</evidence>
<dbReference type="GO" id="GO:0000226">
    <property type="term" value="P:microtubule cytoskeleton organization"/>
    <property type="evidence" value="ECO:0007669"/>
    <property type="project" value="TreeGrafter"/>
</dbReference>
<feature type="compositionally biased region" description="Polar residues" evidence="4">
    <location>
        <begin position="1"/>
        <end position="11"/>
    </location>
</feature>
<gene>
    <name evidence="5" type="ORF">CLUMA_CG011166</name>
</gene>
<feature type="compositionally biased region" description="Polar residues" evidence="4">
    <location>
        <begin position="21"/>
        <end position="31"/>
    </location>
</feature>
<keyword evidence="6" id="KW-1185">Reference proteome</keyword>
<evidence type="ECO:0000256" key="4">
    <source>
        <dbReference type="SAM" id="MobiDB-lite"/>
    </source>
</evidence>
<dbReference type="PROSITE" id="PS51221">
    <property type="entry name" value="TTL"/>
    <property type="match status" value="1"/>
</dbReference>
<feature type="non-terminal residue" evidence="5">
    <location>
        <position position="734"/>
    </location>
</feature>
<dbReference type="OrthoDB" id="202825at2759"/>
<dbReference type="GO" id="GO:0070740">
    <property type="term" value="F:tubulin-glutamic acid ligase activity"/>
    <property type="evidence" value="ECO:0007669"/>
    <property type="project" value="TreeGrafter"/>
</dbReference>
<proteinExistence type="predicted"/>
<dbReference type="Pfam" id="PF03133">
    <property type="entry name" value="TTL"/>
    <property type="match status" value="1"/>
</dbReference>
<feature type="region of interest" description="Disordered" evidence="4">
    <location>
        <begin position="482"/>
        <end position="501"/>
    </location>
</feature>
<dbReference type="STRING" id="568069.A0A1J1IC59"/>
<dbReference type="GO" id="GO:0005524">
    <property type="term" value="F:ATP binding"/>
    <property type="evidence" value="ECO:0007669"/>
    <property type="project" value="UniProtKB-KW"/>
</dbReference>
<keyword evidence="1" id="KW-0436">Ligase</keyword>
<keyword evidence="2" id="KW-0547">Nucleotide-binding</keyword>